<dbReference type="InterPro" id="IPR001466">
    <property type="entry name" value="Beta-lactam-related"/>
</dbReference>
<dbReference type="EMBL" id="PKIW01000018">
    <property type="protein sequence ID" value="PLT11439.1"/>
    <property type="molecule type" value="Genomic_DNA"/>
</dbReference>
<evidence type="ECO:0000256" key="1">
    <source>
        <dbReference type="ARBA" id="ARBA00022801"/>
    </source>
</evidence>
<protein>
    <submittedName>
        <fullName evidence="5">Penicillin binding protein PBP4B</fullName>
    </submittedName>
</protein>
<sequence>MAVSNLISLIEERRHIMNSKKLITGSCTVALSVMMLASTVTYAPISNSQVYASVVKQKQEPTGQYQINDSFPIDEKNDNPKFDTWSLLDNINRKFYGFKGQGSVWVHSNNAQNFGLYINGKNVNLKNISSNKWVKIDISKFTKNGNNALQISPKKGVRASDKFDIKLPYPTLVDKTKEYRNNDTFKTMDALINSEIKNGFPSAELVVVHNGQIIKRSAYGRVNAYFQNGKRRVNAPKVTNTTMYDLASNTKMWATNMAIQKLVSEKKLNIDSKVSSIFPDFKDNANDKIKGKTDLTVRDILMHQAGFPADPQYHNNNYNPDKPNERKKNANPVYTQNRDEVLKKIIATPLQYAPGTKTIYSDVDYMLLGLIIEKVTGQREDNYVENNIYKPLGLRHLMYNPLDKGVSKNKIAATELNGNTRDGQIDFNNIRHYTLQGQVHDEKAYYTMHGVSGHAGLFGDASDLAVLAQMVINRGGYGNHRIFDEDTLDEFIKPKSTNYSYGLGWRREASTTYNGNYGWAFSGLSDASTIGHTGWTGTLTVVDPHDNTAVILLTNERNTPILKPETTATANDFAGGHYLLSKYGDIASLAFAAINKDNSSANNAKLISLTMQRFNEIQKNKDDQTNADKADLCGIYDALKMRSKKHNSVARFLATTKGKQITAYVKANKNAVNNVRNSH</sequence>
<evidence type="ECO:0000313" key="6">
    <source>
        <dbReference type="Proteomes" id="UP000235119"/>
    </source>
</evidence>
<organism evidence="5 6">
    <name type="scientific">Lactobacillus crispatus</name>
    <dbReference type="NCBI Taxonomy" id="47770"/>
    <lineage>
        <taxon>Bacteria</taxon>
        <taxon>Bacillati</taxon>
        <taxon>Bacillota</taxon>
        <taxon>Bacilli</taxon>
        <taxon>Lactobacillales</taxon>
        <taxon>Lactobacillaceae</taxon>
        <taxon>Lactobacillus</taxon>
    </lineage>
</organism>
<accession>A0A2N5KYZ1</accession>
<feature type="domain" description="Beta-lactamase-related" evidence="3">
    <location>
        <begin position="197"/>
        <end position="559"/>
    </location>
</feature>
<dbReference type="InterPro" id="IPR050789">
    <property type="entry name" value="Diverse_Enzym_Activities"/>
</dbReference>
<proteinExistence type="predicted"/>
<dbReference type="AlphaFoldDB" id="A0A2N5KYZ1"/>
<dbReference type="Gene3D" id="3.40.710.10">
    <property type="entry name" value="DD-peptidase/beta-lactamase superfamily"/>
    <property type="match status" value="1"/>
</dbReference>
<dbReference type="Proteomes" id="UP000235119">
    <property type="component" value="Unassembled WGS sequence"/>
</dbReference>
<dbReference type="RefSeq" id="WP_068813398.1">
    <property type="nucleotide sequence ID" value="NZ_JASOID010000048.1"/>
</dbReference>
<dbReference type="PANTHER" id="PTHR43283:SF11">
    <property type="entry name" value="BETA-LACTAMASE-RELATED DOMAIN-CONTAINING PROTEIN"/>
    <property type="match status" value="1"/>
</dbReference>
<gene>
    <name evidence="4" type="primary">pbp4b</name>
    <name evidence="5" type="ORF">CYJ79_04875</name>
    <name evidence="4" type="ORF">RON39_03410</name>
</gene>
<dbReference type="GO" id="GO:0016787">
    <property type="term" value="F:hydrolase activity"/>
    <property type="evidence" value="ECO:0007669"/>
    <property type="project" value="UniProtKB-KW"/>
</dbReference>
<dbReference type="EMBL" id="JAVTXN010000011">
    <property type="protein sequence ID" value="MDT9609178.1"/>
    <property type="molecule type" value="Genomic_DNA"/>
</dbReference>
<evidence type="ECO:0000313" key="5">
    <source>
        <dbReference type="EMBL" id="PLT11439.1"/>
    </source>
</evidence>
<comment type="caution">
    <text evidence="5">The sequence shown here is derived from an EMBL/GenBank/DDBJ whole genome shotgun (WGS) entry which is preliminary data.</text>
</comment>
<dbReference type="Proteomes" id="UP001253287">
    <property type="component" value="Unassembled WGS sequence"/>
</dbReference>
<dbReference type="SUPFAM" id="SSF56601">
    <property type="entry name" value="beta-lactamase/transpeptidase-like"/>
    <property type="match status" value="1"/>
</dbReference>
<evidence type="ECO:0000256" key="2">
    <source>
        <dbReference type="SAM" id="MobiDB-lite"/>
    </source>
</evidence>
<reference evidence="4" key="2">
    <citation type="submission" date="2023-08" db="EMBL/GenBank/DDBJ databases">
        <title>Lactobacillus from the Female Urinary Tract.</title>
        <authorList>
            <person name="Stegman N."/>
            <person name="Jackson B."/>
            <person name="Steiling M."/>
            <person name="Sedano C."/>
            <person name="Wolfe A."/>
            <person name="Putonti C."/>
        </authorList>
    </citation>
    <scope>NUCLEOTIDE SEQUENCE</scope>
    <source>
        <strain evidence="4">UMB5661</strain>
    </source>
</reference>
<evidence type="ECO:0000313" key="4">
    <source>
        <dbReference type="EMBL" id="MDT9609178.1"/>
    </source>
</evidence>
<dbReference type="PANTHER" id="PTHR43283">
    <property type="entry name" value="BETA-LACTAMASE-RELATED"/>
    <property type="match status" value="1"/>
</dbReference>
<evidence type="ECO:0000259" key="3">
    <source>
        <dbReference type="Pfam" id="PF00144"/>
    </source>
</evidence>
<dbReference type="InterPro" id="IPR012338">
    <property type="entry name" value="Beta-lactam/transpept-like"/>
</dbReference>
<reference evidence="5 6" key="1">
    <citation type="submission" date="2017-12" db="EMBL/GenBank/DDBJ databases">
        <title>Phylogenetic diversity of female urinary microbiome.</title>
        <authorList>
            <person name="Thomas-White K."/>
            <person name="Wolfe A.J."/>
        </authorList>
    </citation>
    <scope>NUCLEOTIDE SEQUENCE [LARGE SCALE GENOMIC DNA]</scope>
    <source>
        <strain evidence="5 6">UMB0085</strain>
    </source>
</reference>
<name>A0A2N5KYZ1_9LACO</name>
<feature type="region of interest" description="Disordered" evidence="2">
    <location>
        <begin position="310"/>
        <end position="330"/>
    </location>
</feature>
<dbReference type="NCBIfam" id="NF002968">
    <property type="entry name" value="PRK03642.1"/>
    <property type="match status" value="1"/>
</dbReference>
<dbReference type="Pfam" id="PF00144">
    <property type="entry name" value="Beta-lactamase"/>
    <property type="match status" value="1"/>
</dbReference>
<keyword evidence="1" id="KW-0378">Hydrolase</keyword>